<dbReference type="InterPro" id="IPR005162">
    <property type="entry name" value="Retrotrans_gag_dom"/>
</dbReference>
<feature type="domain" description="Retrotransposon gag" evidence="2">
    <location>
        <begin position="85"/>
        <end position="176"/>
    </location>
</feature>
<evidence type="ECO:0000256" key="1">
    <source>
        <dbReference type="SAM" id="MobiDB-lite"/>
    </source>
</evidence>
<feature type="compositionally biased region" description="Polar residues" evidence="1">
    <location>
        <begin position="62"/>
        <end position="72"/>
    </location>
</feature>
<evidence type="ECO:0000259" key="2">
    <source>
        <dbReference type="Pfam" id="PF03732"/>
    </source>
</evidence>
<accession>A0A4U5QW35</accession>
<reference evidence="3" key="1">
    <citation type="submission" date="2018-10" db="EMBL/GenBank/DDBJ databases">
        <title>Population genomic analysis revealed the cold adaptation of white poplar.</title>
        <authorList>
            <person name="Liu Y.-J."/>
        </authorList>
    </citation>
    <scope>NUCLEOTIDE SEQUENCE [LARGE SCALE GENOMIC DNA]</scope>
    <source>
        <strain evidence="3">PAL-ZL1</strain>
    </source>
</reference>
<feature type="region of interest" description="Disordered" evidence="1">
    <location>
        <begin position="45"/>
        <end position="72"/>
    </location>
</feature>
<dbReference type="EMBL" id="RCHU01000128">
    <property type="protein sequence ID" value="TKS13847.1"/>
    <property type="molecule type" value="Genomic_DNA"/>
</dbReference>
<name>A0A4U5QW35_POPAL</name>
<comment type="caution">
    <text evidence="3">The sequence shown here is derived from an EMBL/GenBank/DDBJ whole genome shotgun (WGS) entry which is preliminary data.</text>
</comment>
<protein>
    <recommendedName>
        <fullName evidence="2">Retrotransposon gag domain-containing protein</fullName>
    </recommendedName>
</protein>
<dbReference type="Pfam" id="PF03732">
    <property type="entry name" value="Retrotrans_gag"/>
    <property type="match status" value="1"/>
</dbReference>
<proteinExistence type="predicted"/>
<dbReference type="AlphaFoldDB" id="A0A4U5QW35"/>
<sequence>MDTCGKSNAEFRNEVNEALARHESSFDQVNSALQALLTELQALRTSRNPNPNSPEINPFASEGSSQFHTSRSLTPMNITPAQQVQLASFHLDGIIALQWHRWLNKFRGPLMWSEFVQAILLRFGPTEYEDPSESLTCLRQTTTVAAYQEAFERLSHQVDGLPEGFLIGCFVAGLRD</sequence>
<feature type="compositionally biased region" description="Polar residues" evidence="1">
    <location>
        <begin position="45"/>
        <end position="55"/>
    </location>
</feature>
<gene>
    <name evidence="3" type="ORF">D5086_0000049230</name>
</gene>
<evidence type="ECO:0000313" key="3">
    <source>
        <dbReference type="EMBL" id="TKS13847.1"/>
    </source>
</evidence>
<organism evidence="3">
    <name type="scientific">Populus alba</name>
    <name type="common">White poplar</name>
    <dbReference type="NCBI Taxonomy" id="43335"/>
    <lineage>
        <taxon>Eukaryota</taxon>
        <taxon>Viridiplantae</taxon>
        <taxon>Streptophyta</taxon>
        <taxon>Embryophyta</taxon>
        <taxon>Tracheophyta</taxon>
        <taxon>Spermatophyta</taxon>
        <taxon>Magnoliopsida</taxon>
        <taxon>eudicotyledons</taxon>
        <taxon>Gunneridae</taxon>
        <taxon>Pentapetalae</taxon>
        <taxon>rosids</taxon>
        <taxon>fabids</taxon>
        <taxon>Malpighiales</taxon>
        <taxon>Salicaceae</taxon>
        <taxon>Saliceae</taxon>
        <taxon>Populus</taxon>
    </lineage>
</organism>